<dbReference type="Proteomes" id="UP000186165">
    <property type="component" value="Chromosome"/>
</dbReference>
<keyword evidence="7" id="KW-1185">Reference proteome</keyword>
<feature type="domain" description="Metallo-beta-lactamase" evidence="5">
    <location>
        <begin position="23"/>
        <end position="183"/>
    </location>
</feature>
<keyword evidence="2" id="KW-0479">Metal-binding</keyword>
<reference evidence="7" key="1">
    <citation type="submission" date="2016-08" db="EMBL/GenBank/DDBJ databases">
        <title>Discovery of first anaerobic lithoheterotrophic haloarchae widely represented in hypersaline habitats.</title>
        <authorList>
            <person name="Sorokin D.Y."/>
            <person name="Kublanov I.V."/>
            <person name="Roman P."/>
            <person name="Sinninghe Damste J.S."/>
            <person name="Golyshin P.N."/>
            <person name="Rojo D."/>
            <person name="Ciordia S."/>
            <person name="Mena Md.C."/>
            <person name="Ferrer M."/>
            <person name="Smedile F."/>
            <person name="Messina E."/>
            <person name="La Cono V."/>
            <person name="Yakimov M.M."/>
        </authorList>
    </citation>
    <scope>NUCLEOTIDE SEQUENCE [LARGE SCALE GENOMIC DNA]</scope>
    <source>
        <strain evidence="7">HSR6</strain>
    </source>
</reference>
<organism evidence="6 7">
    <name type="scientific">Halodesulfurarchaeum formicicum</name>
    <dbReference type="NCBI Taxonomy" id="1873524"/>
    <lineage>
        <taxon>Archaea</taxon>
        <taxon>Methanobacteriati</taxon>
        <taxon>Methanobacteriota</taxon>
        <taxon>Stenosarchaea group</taxon>
        <taxon>Halobacteria</taxon>
        <taxon>Halobacteriales</taxon>
        <taxon>Halobacteriaceae</taxon>
        <taxon>Halodesulfurarchaeum</taxon>
    </lineage>
</organism>
<protein>
    <submittedName>
        <fullName evidence="6">Metallo-beta-lactamase</fullName>
    </submittedName>
</protein>
<name>A0A1J1AFC2_9EURY</name>
<dbReference type="SMART" id="SM00849">
    <property type="entry name" value="Lactamase_B"/>
    <property type="match status" value="1"/>
</dbReference>
<dbReference type="PANTHER" id="PTHR46233:SF3">
    <property type="entry name" value="HYDROXYACYLGLUTATHIONE HYDROLASE GLOC"/>
    <property type="match status" value="1"/>
</dbReference>
<evidence type="ECO:0000313" key="6">
    <source>
        <dbReference type="EMBL" id="APE96399.1"/>
    </source>
</evidence>
<keyword evidence="4" id="KW-0862">Zinc</keyword>
<dbReference type="InterPro" id="IPR001279">
    <property type="entry name" value="Metallo-B-lactamas"/>
</dbReference>
<dbReference type="SUPFAM" id="SSF56281">
    <property type="entry name" value="Metallo-hydrolase/oxidoreductase"/>
    <property type="match status" value="1"/>
</dbReference>
<accession>A0A1J1AFC2</accession>
<dbReference type="Pfam" id="PF00753">
    <property type="entry name" value="Lactamase_B"/>
    <property type="match status" value="1"/>
</dbReference>
<evidence type="ECO:0000256" key="1">
    <source>
        <dbReference type="ARBA" id="ARBA00001947"/>
    </source>
</evidence>
<dbReference type="GO" id="GO:0046872">
    <property type="term" value="F:metal ion binding"/>
    <property type="evidence" value="ECO:0007669"/>
    <property type="project" value="UniProtKB-KW"/>
</dbReference>
<dbReference type="EMBL" id="CP016804">
    <property type="protein sequence ID" value="APE96399.1"/>
    <property type="molecule type" value="Genomic_DNA"/>
</dbReference>
<evidence type="ECO:0000259" key="5">
    <source>
        <dbReference type="SMART" id="SM00849"/>
    </source>
</evidence>
<keyword evidence="3" id="KW-0378">Hydrolase</keyword>
<dbReference type="KEGG" id="hhsr:HSR6_1968"/>
<dbReference type="PANTHER" id="PTHR46233">
    <property type="entry name" value="HYDROXYACYLGLUTATHIONE HYDROLASE GLOC"/>
    <property type="match status" value="1"/>
</dbReference>
<dbReference type="InterPro" id="IPR051453">
    <property type="entry name" value="MBL_Glyoxalase_II"/>
</dbReference>
<proteinExistence type="predicted"/>
<dbReference type="AlphaFoldDB" id="A0A1J1AFC2"/>
<dbReference type="CDD" id="cd06262">
    <property type="entry name" value="metallo-hydrolase-like_MBL-fold"/>
    <property type="match status" value="1"/>
</dbReference>
<evidence type="ECO:0000256" key="2">
    <source>
        <dbReference type="ARBA" id="ARBA00022723"/>
    </source>
</evidence>
<gene>
    <name evidence="6" type="ORF">HSR6_1968</name>
</gene>
<comment type="cofactor">
    <cofactor evidence="1">
        <name>Zn(2+)</name>
        <dbReference type="ChEBI" id="CHEBI:29105"/>
    </cofactor>
</comment>
<evidence type="ECO:0000256" key="3">
    <source>
        <dbReference type="ARBA" id="ARBA00022801"/>
    </source>
</evidence>
<dbReference type="GO" id="GO:0016787">
    <property type="term" value="F:hydrolase activity"/>
    <property type="evidence" value="ECO:0007669"/>
    <property type="project" value="UniProtKB-KW"/>
</dbReference>
<evidence type="ECO:0000256" key="4">
    <source>
        <dbReference type="ARBA" id="ARBA00022833"/>
    </source>
</evidence>
<evidence type="ECO:0000313" key="7">
    <source>
        <dbReference type="Proteomes" id="UP000186165"/>
    </source>
</evidence>
<sequence>MTGAVLQADMDVRNLTADAAVFTANAYLIQGERNSLVDVGAMPGMVDTLQEQVATLDSVFLTHRHDDHVDRLETVRAAFDPTVYAADSGPEAATVLADGDQVSIGGEAFEVVETPGHAPDHLAFVGDMAVFTGDIVVYSDEAFEDGSFGRTDIPGADRETLVKSIDRLLGRLPATVKSLYPGHGPAFAGDVRTVIERARGRAARGEPKYPE</sequence>
<dbReference type="InterPro" id="IPR036866">
    <property type="entry name" value="RibonucZ/Hydroxyglut_hydro"/>
</dbReference>
<dbReference type="Gene3D" id="3.60.15.10">
    <property type="entry name" value="Ribonuclease Z/Hydroxyacylglutathione hydrolase-like"/>
    <property type="match status" value="1"/>
</dbReference>